<dbReference type="KEGG" id="hfl:PUV54_11015"/>
<evidence type="ECO:0000313" key="3">
    <source>
        <dbReference type="Proteomes" id="UP001214043"/>
    </source>
</evidence>
<dbReference type="AlphaFoldDB" id="A0AAE9ZA90"/>
<reference evidence="2" key="1">
    <citation type="submission" date="2023-02" db="EMBL/GenBank/DDBJ databases">
        <title>Genome sequence of Hyphococcus flavus.</title>
        <authorList>
            <person name="Rong J.-C."/>
            <person name="Zhao Q."/>
            <person name="Yi M."/>
            <person name="Wu J.-Y."/>
        </authorList>
    </citation>
    <scope>NUCLEOTIDE SEQUENCE</scope>
    <source>
        <strain evidence="2">MCCC 1K03223</strain>
    </source>
</reference>
<keyword evidence="1" id="KW-0732">Signal</keyword>
<dbReference type="Proteomes" id="UP001214043">
    <property type="component" value="Chromosome"/>
</dbReference>
<accession>A0AAE9ZA90</accession>
<feature type="signal peptide" evidence="1">
    <location>
        <begin position="1"/>
        <end position="19"/>
    </location>
</feature>
<sequence length="174" mass="18031">MRKPLFAATILGFIGSAAAQDLSSQATVNFVTTCSNEGRGVIADPEVPCACGAGVLGGVLSERQFGLMGRITPYANDQAAMTAEVLDMVTSGAYTIDEIQIVAQAMMDHSPTVGRVCTVLEQPYLGVSASYGNAESLAGNNPKITDSDALWIGNLTLQTGQTLNRGIVSASDAQ</sequence>
<dbReference type="EMBL" id="CP118166">
    <property type="protein sequence ID" value="WDI30488.1"/>
    <property type="molecule type" value="Genomic_DNA"/>
</dbReference>
<dbReference type="RefSeq" id="WP_274492290.1">
    <property type="nucleotide sequence ID" value="NZ_CP118166.1"/>
</dbReference>
<protein>
    <submittedName>
        <fullName evidence="2">Uncharacterized protein</fullName>
    </submittedName>
</protein>
<evidence type="ECO:0000256" key="1">
    <source>
        <dbReference type="SAM" id="SignalP"/>
    </source>
</evidence>
<feature type="chain" id="PRO_5042297478" evidence="1">
    <location>
        <begin position="20"/>
        <end position="174"/>
    </location>
</feature>
<evidence type="ECO:0000313" key="2">
    <source>
        <dbReference type="EMBL" id="WDI30488.1"/>
    </source>
</evidence>
<gene>
    <name evidence="2" type="ORF">PUV54_11015</name>
</gene>
<proteinExistence type="predicted"/>
<organism evidence="2 3">
    <name type="scientific">Hyphococcus flavus</name>
    <dbReference type="NCBI Taxonomy" id="1866326"/>
    <lineage>
        <taxon>Bacteria</taxon>
        <taxon>Pseudomonadati</taxon>
        <taxon>Pseudomonadota</taxon>
        <taxon>Alphaproteobacteria</taxon>
        <taxon>Parvularculales</taxon>
        <taxon>Parvularculaceae</taxon>
        <taxon>Hyphococcus</taxon>
    </lineage>
</organism>
<keyword evidence="3" id="KW-1185">Reference proteome</keyword>
<name>A0AAE9ZA90_9PROT</name>